<dbReference type="STRING" id="592026.GCWU0000282_000204"/>
<evidence type="ECO:0000256" key="2">
    <source>
        <dbReference type="RuleBase" id="RU362080"/>
    </source>
</evidence>
<name>V2ZC31_9FIRM</name>
<dbReference type="InterPro" id="IPR036165">
    <property type="entry name" value="YefM-like_sf"/>
</dbReference>
<comment type="similarity">
    <text evidence="1 2">Belongs to the phD/YefM antitoxin family.</text>
</comment>
<sequence length="124" mass="14178">MYIVIYKYNILILGRYNMALVANVLNNLIPVSNFNKGQASKIFDRLSVEKELIVLKNNQPSAVILSTDEYLRLTEIEEEYFLLLEANKRIESNTSKKTISMSEIMSNLGITDAELLESEDVDIE</sequence>
<comment type="function">
    <text evidence="2">Antitoxin component of a type II toxin-antitoxin (TA) system.</text>
</comment>
<dbReference type="InterPro" id="IPR006442">
    <property type="entry name" value="Antitoxin_Phd/YefM"/>
</dbReference>
<comment type="caution">
    <text evidence="3">The sequence shown here is derived from an EMBL/GenBank/DDBJ whole genome shotgun (WGS) entry which is preliminary data.</text>
</comment>
<organism evidence="3 4">
    <name type="scientific">Catonella morbi ATCC 51271</name>
    <dbReference type="NCBI Taxonomy" id="592026"/>
    <lineage>
        <taxon>Bacteria</taxon>
        <taxon>Bacillati</taxon>
        <taxon>Bacillota</taxon>
        <taxon>Clostridia</taxon>
        <taxon>Lachnospirales</taxon>
        <taxon>Lachnospiraceae</taxon>
        <taxon>Catonella</taxon>
    </lineage>
</organism>
<protein>
    <recommendedName>
        <fullName evidence="2">Antitoxin</fullName>
    </recommendedName>
</protein>
<dbReference type="AlphaFoldDB" id="V2ZC31"/>
<dbReference type="SUPFAM" id="SSF143120">
    <property type="entry name" value="YefM-like"/>
    <property type="match status" value="1"/>
</dbReference>
<proteinExistence type="inferred from homology"/>
<dbReference type="Proteomes" id="UP000018227">
    <property type="component" value="Unassembled WGS sequence"/>
</dbReference>
<evidence type="ECO:0000313" key="3">
    <source>
        <dbReference type="EMBL" id="ESL04490.1"/>
    </source>
</evidence>
<dbReference type="HOGENOM" id="CLU_165325_0_0_9"/>
<dbReference type="Pfam" id="PF02604">
    <property type="entry name" value="PhdYeFM_antitox"/>
    <property type="match status" value="1"/>
</dbReference>
<reference evidence="3 4" key="1">
    <citation type="submission" date="2013-06" db="EMBL/GenBank/DDBJ databases">
        <authorList>
            <person name="Weinstock G."/>
            <person name="Sodergren E."/>
            <person name="Clifton S."/>
            <person name="Fulton L."/>
            <person name="Fulton B."/>
            <person name="Courtney L."/>
            <person name="Fronick C."/>
            <person name="Harrison M."/>
            <person name="Strong C."/>
            <person name="Farmer C."/>
            <person name="Delahaunty K."/>
            <person name="Markovic C."/>
            <person name="Hall O."/>
            <person name="Minx P."/>
            <person name="Tomlinson C."/>
            <person name="Mitreva M."/>
            <person name="Nelson J."/>
            <person name="Hou S."/>
            <person name="Wollam A."/>
            <person name="Pepin K.H."/>
            <person name="Johnson M."/>
            <person name="Bhonagiri V."/>
            <person name="Nash W.E."/>
            <person name="Warren W."/>
            <person name="Chinwalla A."/>
            <person name="Mardis E.R."/>
            <person name="Wilson R.K."/>
        </authorList>
    </citation>
    <scope>NUCLEOTIDE SEQUENCE [LARGE SCALE GENOMIC DNA]</scope>
    <source>
        <strain evidence="3 4">ATCC 51271</strain>
    </source>
</reference>
<dbReference type="EMBL" id="ACIL03000003">
    <property type="protein sequence ID" value="ESL04490.1"/>
    <property type="molecule type" value="Genomic_DNA"/>
</dbReference>
<accession>V2ZC31</accession>
<dbReference type="eggNOG" id="ENOG5033IFX">
    <property type="taxonomic scope" value="Bacteria"/>
</dbReference>
<keyword evidence="4" id="KW-1185">Reference proteome</keyword>
<gene>
    <name evidence="3" type="ORF">GCWU0000282_000204</name>
</gene>
<evidence type="ECO:0000256" key="1">
    <source>
        <dbReference type="ARBA" id="ARBA00009981"/>
    </source>
</evidence>
<evidence type="ECO:0000313" key="4">
    <source>
        <dbReference type="Proteomes" id="UP000018227"/>
    </source>
</evidence>